<keyword evidence="6" id="KW-0234">DNA repair</keyword>
<evidence type="ECO:0000256" key="2">
    <source>
        <dbReference type="ARBA" id="ARBA00010817"/>
    </source>
</evidence>
<evidence type="ECO:0000256" key="1">
    <source>
        <dbReference type="ARBA" id="ARBA00000086"/>
    </source>
</evidence>
<dbReference type="GO" id="GO:0032131">
    <property type="term" value="F:alkylated DNA binding"/>
    <property type="evidence" value="ECO:0007669"/>
    <property type="project" value="TreeGrafter"/>
</dbReference>
<dbReference type="InterPro" id="IPR003265">
    <property type="entry name" value="HhH-GPD_domain"/>
</dbReference>
<dbReference type="GO" id="GO:0005737">
    <property type="term" value="C:cytoplasm"/>
    <property type="evidence" value="ECO:0007669"/>
    <property type="project" value="TreeGrafter"/>
</dbReference>
<evidence type="ECO:0000256" key="4">
    <source>
        <dbReference type="ARBA" id="ARBA00022763"/>
    </source>
</evidence>
<accession>A0A7K1XWW8</accession>
<dbReference type="CDD" id="cd00056">
    <property type="entry name" value="ENDO3c"/>
    <property type="match status" value="1"/>
</dbReference>
<dbReference type="Pfam" id="PF00730">
    <property type="entry name" value="HhH-GPD"/>
    <property type="match status" value="1"/>
</dbReference>
<dbReference type="SUPFAM" id="SSF48150">
    <property type="entry name" value="DNA-glycosylase"/>
    <property type="match status" value="1"/>
</dbReference>
<dbReference type="RefSeq" id="WP_160906292.1">
    <property type="nucleotide sequence ID" value="NZ_WVHS01000002.1"/>
</dbReference>
<dbReference type="GO" id="GO:0043916">
    <property type="term" value="F:DNA-7-methylguanine glycosylase activity"/>
    <property type="evidence" value="ECO:0007669"/>
    <property type="project" value="TreeGrafter"/>
</dbReference>
<comment type="caution">
    <text evidence="8">The sequence shown here is derived from an EMBL/GenBank/DDBJ whole genome shotgun (WGS) entry which is preliminary data.</text>
</comment>
<dbReference type="PANTHER" id="PTHR43003:SF12">
    <property type="entry name" value="DNA-3-METHYLADENINE GLYCOSYLASE"/>
    <property type="match status" value="1"/>
</dbReference>
<evidence type="ECO:0000256" key="6">
    <source>
        <dbReference type="ARBA" id="ARBA00023204"/>
    </source>
</evidence>
<name>A0A7K1XWW8_9SPHI</name>
<dbReference type="InterPro" id="IPR051912">
    <property type="entry name" value="Alkylbase_DNA_Glycosylase/TA"/>
</dbReference>
<evidence type="ECO:0000256" key="5">
    <source>
        <dbReference type="ARBA" id="ARBA00022801"/>
    </source>
</evidence>
<evidence type="ECO:0000313" key="9">
    <source>
        <dbReference type="Proteomes" id="UP000451233"/>
    </source>
</evidence>
<reference evidence="8 9" key="1">
    <citation type="submission" date="2019-11" db="EMBL/GenBank/DDBJ databases">
        <title>Pedobacter sp. HMF7056 Genome sequencing and assembly.</title>
        <authorList>
            <person name="Kang H."/>
            <person name="Kim H."/>
            <person name="Joh K."/>
        </authorList>
    </citation>
    <scope>NUCLEOTIDE SEQUENCE [LARGE SCALE GENOMIC DNA]</scope>
    <source>
        <strain evidence="8 9">HMF7056</strain>
    </source>
</reference>
<comment type="similarity">
    <text evidence="2">Belongs to the alkylbase DNA glycosidase AlkA family.</text>
</comment>
<keyword evidence="4" id="KW-0227">DNA damage</keyword>
<dbReference type="InterPro" id="IPR011257">
    <property type="entry name" value="DNA_glycosylase"/>
</dbReference>
<evidence type="ECO:0000259" key="7">
    <source>
        <dbReference type="SMART" id="SM00478"/>
    </source>
</evidence>
<dbReference type="GO" id="GO:0008534">
    <property type="term" value="F:oxidized purine nucleobase lesion DNA N-glycosylase activity"/>
    <property type="evidence" value="ECO:0007669"/>
    <property type="project" value="InterPro"/>
</dbReference>
<dbReference type="Gene3D" id="1.10.340.30">
    <property type="entry name" value="Hypothetical protein, domain 2"/>
    <property type="match status" value="1"/>
</dbReference>
<evidence type="ECO:0000313" key="8">
    <source>
        <dbReference type="EMBL" id="MXV15288.1"/>
    </source>
</evidence>
<dbReference type="EC" id="3.2.2.21" evidence="3"/>
<dbReference type="GO" id="GO:0006307">
    <property type="term" value="P:DNA alkylation repair"/>
    <property type="evidence" value="ECO:0007669"/>
    <property type="project" value="TreeGrafter"/>
</dbReference>
<dbReference type="GO" id="GO:0008725">
    <property type="term" value="F:DNA-3-methyladenine glycosylase activity"/>
    <property type="evidence" value="ECO:0007669"/>
    <property type="project" value="TreeGrafter"/>
</dbReference>
<organism evidence="8 9">
    <name type="scientific">Hufsiella ginkgonis</name>
    <dbReference type="NCBI Taxonomy" id="2695274"/>
    <lineage>
        <taxon>Bacteria</taxon>
        <taxon>Pseudomonadati</taxon>
        <taxon>Bacteroidota</taxon>
        <taxon>Sphingobacteriia</taxon>
        <taxon>Sphingobacteriales</taxon>
        <taxon>Sphingobacteriaceae</taxon>
        <taxon>Hufsiella</taxon>
    </lineage>
</organism>
<keyword evidence="9" id="KW-1185">Reference proteome</keyword>
<dbReference type="AlphaFoldDB" id="A0A7K1XWW8"/>
<dbReference type="FunFam" id="1.10.340.30:FF:000004">
    <property type="entry name" value="DNA-3-methyladenine glycosylase II"/>
    <property type="match status" value="1"/>
</dbReference>
<dbReference type="GO" id="GO:0006285">
    <property type="term" value="P:base-excision repair, AP site formation"/>
    <property type="evidence" value="ECO:0007669"/>
    <property type="project" value="TreeGrafter"/>
</dbReference>
<dbReference type="Proteomes" id="UP000451233">
    <property type="component" value="Unassembled WGS sequence"/>
</dbReference>
<proteinExistence type="inferred from homology"/>
<sequence length="307" mass="35180">MCAKILLPVPLNFSFAECLWYLDRNYDDCLHHIHDNQLTKLLDLAGTPVLLQLSGTKHALEVKLPTGNDHLLPDAARYVRDWLDIDRDIEPFYQLLSQDAQFAFMAHDFNGLRLIGIPDLFEALCWCVIGQQINLTFAYTLKRRLVEKFGSSVLFESRTCYAFPTPGQLQHASHDQLRAMQFSGRKAEYILHLASLFSYGEINKAMLEEISPEEAFSKLISIRGIGAWTAHYTLMKCLRNATNIPYGDAGLNKALHLLKNTSRKPTNKEIDAVFEHYQGWQSYLVIYLWRSLAQEAGRSTLQKNRLE</sequence>
<comment type="catalytic activity">
    <reaction evidence="1">
        <text>Hydrolysis of alkylated DNA, releasing 3-methyladenine, 3-methylguanine, 7-methylguanine and 7-methyladenine.</text>
        <dbReference type="EC" id="3.2.2.21"/>
    </reaction>
</comment>
<protein>
    <recommendedName>
        <fullName evidence="3">DNA-3-methyladenine glycosylase II</fullName>
        <ecNumber evidence="3">3.2.2.21</ecNumber>
    </recommendedName>
</protein>
<dbReference type="InterPro" id="IPR037046">
    <property type="entry name" value="AlkA_N_sf"/>
</dbReference>
<dbReference type="EMBL" id="WVHS01000002">
    <property type="protein sequence ID" value="MXV15288.1"/>
    <property type="molecule type" value="Genomic_DNA"/>
</dbReference>
<dbReference type="GO" id="GO:0032993">
    <property type="term" value="C:protein-DNA complex"/>
    <property type="evidence" value="ECO:0007669"/>
    <property type="project" value="TreeGrafter"/>
</dbReference>
<dbReference type="SMART" id="SM00478">
    <property type="entry name" value="ENDO3c"/>
    <property type="match status" value="1"/>
</dbReference>
<keyword evidence="5" id="KW-0378">Hydrolase</keyword>
<dbReference type="Pfam" id="PF07934">
    <property type="entry name" value="OGG_N"/>
    <property type="match status" value="1"/>
</dbReference>
<feature type="domain" description="HhH-GPD" evidence="7">
    <location>
        <begin position="129"/>
        <end position="293"/>
    </location>
</feature>
<dbReference type="GO" id="GO:0006289">
    <property type="term" value="P:nucleotide-excision repair"/>
    <property type="evidence" value="ECO:0007669"/>
    <property type="project" value="InterPro"/>
</dbReference>
<dbReference type="PANTHER" id="PTHR43003">
    <property type="entry name" value="DNA-3-METHYLADENINE GLYCOSYLASE"/>
    <property type="match status" value="1"/>
</dbReference>
<evidence type="ECO:0000256" key="3">
    <source>
        <dbReference type="ARBA" id="ARBA00012000"/>
    </source>
</evidence>
<gene>
    <name evidence="8" type="ORF">GS398_08240</name>
</gene>
<dbReference type="Gene3D" id="3.30.310.20">
    <property type="entry name" value="DNA-3-methyladenine glycosylase AlkA, N-terminal domain"/>
    <property type="match status" value="1"/>
</dbReference>
<dbReference type="InterPro" id="IPR012904">
    <property type="entry name" value="OGG_N"/>
</dbReference>